<proteinExistence type="predicted"/>
<evidence type="ECO:0000313" key="2">
    <source>
        <dbReference type="EMBL" id="KAJ1157818.1"/>
    </source>
</evidence>
<dbReference type="AlphaFoldDB" id="A0AAV7S469"/>
<keyword evidence="3" id="KW-1185">Reference proteome</keyword>
<gene>
    <name evidence="2" type="ORF">NDU88_010515</name>
</gene>
<dbReference type="EMBL" id="JANPWB010000009">
    <property type="protein sequence ID" value="KAJ1157818.1"/>
    <property type="molecule type" value="Genomic_DNA"/>
</dbReference>
<evidence type="ECO:0000313" key="3">
    <source>
        <dbReference type="Proteomes" id="UP001066276"/>
    </source>
</evidence>
<reference evidence="2" key="1">
    <citation type="journal article" date="2022" name="bioRxiv">
        <title>Sequencing and chromosome-scale assembly of the giantPleurodeles waltlgenome.</title>
        <authorList>
            <person name="Brown T."/>
            <person name="Elewa A."/>
            <person name="Iarovenko S."/>
            <person name="Subramanian E."/>
            <person name="Araus A.J."/>
            <person name="Petzold A."/>
            <person name="Susuki M."/>
            <person name="Suzuki K.-i.T."/>
            <person name="Hayashi T."/>
            <person name="Toyoda A."/>
            <person name="Oliveira C."/>
            <person name="Osipova E."/>
            <person name="Leigh N.D."/>
            <person name="Simon A."/>
            <person name="Yun M.H."/>
        </authorList>
    </citation>
    <scope>NUCLEOTIDE SEQUENCE</scope>
    <source>
        <strain evidence="2">20211129_DDA</strain>
        <tissue evidence="2">Liver</tissue>
    </source>
</reference>
<evidence type="ECO:0000256" key="1">
    <source>
        <dbReference type="SAM" id="MobiDB-lite"/>
    </source>
</evidence>
<feature type="region of interest" description="Disordered" evidence="1">
    <location>
        <begin position="105"/>
        <end position="125"/>
    </location>
</feature>
<protein>
    <recommendedName>
        <fullName evidence="4">Secreted protein</fullName>
    </recommendedName>
</protein>
<organism evidence="2 3">
    <name type="scientific">Pleurodeles waltl</name>
    <name type="common">Iberian ribbed newt</name>
    <dbReference type="NCBI Taxonomy" id="8319"/>
    <lineage>
        <taxon>Eukaryota</taxon>
        <taxon>Metazoa</taxon>
        <taxon>Chordata</taxon>
        <taxon>Craniata</taxon>
        <taxon>Vertebrata</taxon>
        <taxon>Euteleostomi</taxon>
        <taxon>Amphibia</taxon>
        <taxon>Batrachia</taxon>
        <taxon>Caudata</taxon>
        <taxon>Salamandroidea</taxon>
        <taxon>Salamandridae</taxon>
        <taxon>Pleurodelinae</taxon>
        <taxon>Pleurodeles</taxon>
    </lineage>
</organism>
<sequence>MVFGGLTFVCSPVSIAISPISGRLVARVLRIRAATSPAGAGPCRGCKPPAVLGWGSPVGAAVSSLTPRGEALVKCGEEIGEPGRHSRRSRRSLFIAFNGSDSHMHFPTLDHRNSSGERVEGRTHL</sequence>
<comment type="caution">
    <text evidence="2">The sequence shown here is derived from an EMBL/GenBank/DDBJ whole genome shotgun (WGS) entry which is preliminary data.</text>
</comment>
<evidence type="ECO:0008006" key="4">
    <source>
        <dbReference type="Google" id="ProtNLM"/>
    </source>
</evidence>
<name>A0AAV7S469_PLEWA</name>
<dbReference type="Proteomes" id="UP001066276">
    <property type="component" value="Chromosome 5"/>
</dbReference>
<accession>A0AAV7S469</accession>